<protein>
    <submittedName>
        <fullName evidence="5">C2H2-type domain-containing protein</fullName>
    </submittedName>
</protein>
<feature type="region of interest" description="Disordered" evidence="2">
    <location>
        <begin position="122"/>
        <end position="147"/>
    </location>
</feature>
<evidence type="ECO:0000256" key="1">
    <source>
        <dbReference type="PROSITE-ProRule" id="PRU00042"/>
    </source>
</evidence>
<keyword evidence="1" id="KW-0863">Zinc-finger</keyword>
<feature type="compositionally biased region" description="Polar residues" evidence="2">
    <location>
        <begin position="302"/>
        <end position="324"/>
    </location>
</feature>
<evidence type="ECO:0000313" key="4">
    <source>
        <dbReference type="Proteomes" id="UP000887566"/>
    </source>
</evidence>
<keyword evidence="1" id="KW-0862">Zinc</keyword>
<dbReference type="AlphaFoldDB" id="A0A914V9X9"/>
<dbReference type="Proteomes" id="UP000887566">
    <property type="component" value="Unplaced"/>
</dbReference>
<reference evidence="5" key="1">
    <citation type="submission" date="2022-11" db="UniProtKB">
        <authorList>
            <consortium name="WormBaseParasite"/>
        </authorList>
    </citation>
    <scope>IDENTIFICATION</scope>
</reference>
<name>A0A914V9X9_9BILA</name>
<feature type="compositionally biased region" description="Low complexity" evidence="2">
    <location>
        <begin position="122"/>
        <end position="133"/>
    </location>
</feature>
<evidence type="ECO:0000313" key="5">
    <source>
        <dbReference type="WBParaSite" id="PSAMB.scaffold1616size29332.g14069.t1"/>
    </source>
</evidence>
<dbReference type="InterPro" id="IPR013087">
    <property type="entry name" value="Znf_C2H2_type"/>
</dbReference>
<dbReference type="PROSITE" id="PS50157">
    <property type="entry name" value="ZINC_FINGER_C2H2_2"/>
    <property type="match status" value="1"/>
</dbReference>
<dbReference type="InterPro" id="IPR036236">
    <property type="entry name" value="Znf_C2H2_sf"/>
</dbReference>
<evidence type="ECO:0000256" key="2">
    <source>
        <dbReference type="SAM" id="MobiDB-lite"/>
    </source>
</evidence>
<accession>A0A914V9X9</accession>
<feature type="domain" description="C2H2-type" evidence="3">
    <location>
        <begin position="349"/>
        <end position="378"/>
    </location>
</feature>
<evidence type="ECO:0000259" key="3">
    <source>
        <dbReference type="PROSITE" id="PS50157"/>
    </source>
</evidence>
<keyword evidence="1" id="KW-0479">Metal-binding</keyword>
<feature type="region of interest" description="Disordered" evidence="2">
    <location>
        <begin position="302"/>
        <end position="341"/>
    </location>
</feature>
<keyword evidence="4" id="KW-1185">Reference proteome</keyword>
<dbReference type="Gene3D" id="3.30.160.60">
    <property type="entry name" value="Classic Zinc Finger"/>
    <property type="match status" value="1"/>
</dbReference>
<dbReference type="SUPFAM" id="SSF57667">
    <property type="entry name" value="beta-beta-alpha zinc fingers"/>
    <property type="match status" value="1"/>
</dbReference>
<sequence>MSGPPQQAAGHHAAGPNAVSSALNGAQHLNDSVSMMQELKLNGALGSGSNSALPASNNNNSTATDGGGANGVSANNGEPKFYHYCYVCNTQLNSCKQALLHCSGKRHRKKLQFLQSRKHAVGASSLAGGSPIGAAPPPGPPASAEPSPAGFNFAAHHLVAHGHGAPHRQQQHIGSMQQHQQQAHQAFHGVQHHPPQHHFDMHAHGLTAPSHHSFFHQAQHFHQQATMLSPAAVAGTEQWLHAAPAPFILQQPMAHHPLALYGGPQPPMLPPHMQHLTFAPMPYPPALIDGYTNSSSSSSPINLNTIHTDGTVSSGYSGSRSAVISPSETSSMSSDPSSESRSATAAAGYKCHTCGRRFATGALLHNHLQTAKHYKHHAHHFHYSTASTTAPGTQGLSDSCRAH</sequence>
<dbReference type="WBParaSite" id="PSAMB.scaffold1616size29332.g14069.t1">
    <property type="protein sequence ID" value="PSAMB.scaffold1616size29332.g14069.t1"/>
    <property type="gene ID" value="PSAMB.scaffold1616size29332.g14069"/>
</dbReference>
<feature type="compositionally biased region" description="Low complexity" evidence="2">
    <location>
        <begin position="48"/>
        <end position="64"/>
    </location>
</feature>
<feature type="compositionally biased region" description="Low complexity" evidence="2">
    <location>
        <begin position="325"/>
        <end position="341"/>
    </location>
</feature>
<feature type="region of interest" description="Disordered" evidence="2">
    <location>
        <begin position="48"/>
        <end position="71"/>
    </location>
</feature>
<dbReference type="PROSITE" id="PS00028">
    <property type="entry name" value="ZINC_FINGER_C2H2_1"/>
    <property type="match status" value="1"/>
</dbReference>
<proteinExistence type="predicted"/>
<organism evidence="4 5">
    <name type="scientific">Plectus sambesii</name>
    <dbReference type="NCBI Taxonomy" id="2011161"/>
    <lineage>
        <taxon>Eukaryota</taxon>
        <taxon>Metazoa</taxon>
        <taxon>Ecdysozoa</taxon>
        <taxon>Nematoda</taxon>
        <taxon>Chromadorea</taxon>
        <taxon>Plectida</taxon>
        <taxon>Plectina</taxon>
        <taxon>Plectoidea</taxon>
        <taxon>Plectidae</taxon>
        <taxon>Plectus</taxon>
    </lineage>
</organism>
<dbReference type="GO" id="GO:0008270">
    <property type="term" value="F:zinc ion binding"/>
    <property type="evidence" value="ECO:0007669"/>
    <property type="project" value="UniProtKB-KW"/>
</dbReference>
<feature type="compositionally biased region" description="Pro residues" evidence="2">
    <location>
        <begin position="134"/>
        <end position="143"/>
    </location>
</feature>